<evidence type="ECO:0000256" key="4">
    <source>
        <dbReference type="ARBA" id="ARBA00022454"/>
    </source>
</evidence>
<keyword evidence="4" id="KW-0158">Chromosome</keyword>
<dbReference type="GO" id="GO:0034080">
    <property type="term" value="P:CENP-A containing chromatin assembly"/>
    <property type="evidence" value="ECO:0007669"/>
    <property type="project" value="TreeGrafter"/>
</dbReference>
<evidence type="ECO:0000256" key="2">
    <source>
        <dbReference type="ARBA" id="ARBA00004584"/>
    </source>
</evidence>
<dbReference type="AlphaFoldDB" id="A0A9P4LNY4"/>
<dbReference type="GO" id="GO:0000939">
    <property type="term" value="C:inner kinetochore"/>
    <property type="evidence" value="ECO:0007669"/>
    <property type="project" value="TreeGrafter"/>
</dbReference>
<evidence type="ECO:0000256" key="3">
    <source>
        <dbReference type="ARBA" id="ARBA00005470"/>
    </source>
</evidence>
<dbReference type="Pfam" id="PF07778">
    <property type="entry name" value="CENP-I"/>
    <property type="match status" value="1"/>
</dbReference>
<dbReference type="PANTHER" id="PTHR48208:SF2">
    <property type="entry name" value="CENTROMERE PROTEIN I"/>
    <property type="match status" value="1"/>
</dbReference>
<dbReference type="CDD" id="cd22647">
    <property type="entry name" value="CTF3_NTD_HEAT"/>
    <property type="match status" value="1"/>
</dbReference>
<gene>
    <name evidence="7" type="ORF">EK21DRAFT_62775</name>
</gene>
<dbReference type="PANTHER" id="PTHR48208">
    <property type="entry name" value="CENTROMERE PROTEIN I"/>
    <property type="match status" value="1"/>
</dbReference>
<comment type="similarity">
    <text evidence="3">Belongs to the CENP-I/CTF3 family.</text>
</comment>
<protein>
    <submittedName>
        <fullName evidence="7">Mis6-domain-containing protein</fullName>
    </submittedName>
</protein>
<dbReference type="GO" id="GO:0005634">
    <property type="term" value="C:nucleus"/>
    <property type="evidence" value="ECO:0007669"/>
    <property type="project" value="UniProtKB-SubCell"/>
</dbReference>
<dbReference type="GO" id="GO:0000070">
    <property type="term" value="P:mitotic sister chromatid segregation"/>
    <property type="evidence" value="ECO:0007669"/>
    <property type="project" value="TreeGrafter"/>
</dbReference>
<keyword evidence="5" id="KW-0539">Nucleus</keyword>
<dbReference type="OrthoDB" id="6347512at2759"/>
<reference evidence="7" key="1">
    <citation type="journal article" date="2020" name="Stud. Mycol.">
        <title>101 Dothideomycetes genomes: a test case for predicting lifestyles and emergence of pathogens.</title>
        <authorList>
            <person name="Haridas S."/>
            <person name="Albert R."/>
            <person name="Binder M."/>
            <person name="Bloem J."/>
            <person name="Labutti K."/>
            <person name="Salamov A."/>
            <person name="Andreopoulos B."/>
            <person name="Baker S."/>
            <person name="Barry K."/>
            <person name="Bills G."/>
            <person name="Bluhm B."/>
            <person name="Cannon C."/>
            <person name="Castanera R."/>
            <person name="Culley D."/>
            <person name="Daum C."/>
            <person name="Ezra D."/>
            <person name="Gonzalez J."/>
            <person name="Henrissat B."/>
            <person name="Kuo A."/>
            <person name="Liang C."/>
            <person name="Lipzen A."/>
            <person name="Lutzoni F."/>
            <person name="Magnuson J."/>
            <person name="Mondo S."/>
            <person name="Nolan M."/>
            <person name="Ohm R."/>
            <person name="Pangilinan J."/>
            <person name="Park H.-J."/>
            <person name="Ramirez L."/>
            <person name="Alfaro M."/>
            <person name="Sun H."/>
            <person name="Tritt A."/>
            <person name="Yoshinaga Y."/>
            <person name="Zwiers L.-H."/>
            <person name="Turgeon B."/>
            <person name="Goodwin S."/>
            <person name="Spatafora J."/>
            <person name="Crous P."/>
            <person name="Grigoriev I."/>
        </authorList>
    </citation>
    <scope>NUCLEOTIDE SEQUENCE</scope>
    <source>
        <strain evidence="7">CBS 110217</strain>
    </source>
</reference>
<evidence type="ECO:0000313" key="7">
    <source>
        <dbReference type="EMBL" id="KAF2031695.1"/>
    </source>
</evidence>
<comment type="caution">
    <text evidence="7">The sequence shown here is derived from an EMBL/GenBank/DDBJ whole genome shotgun (WGS) entry which is preliminary data.</text>
</comment>
<evidence type="ECO:0000256" key="6">
    <source>
        <dbReference type="ARBA" id="ARBA00023328"/>
    </source>
</evidence>
<dbReference type="EMBL" id="ML978179">
    <property type="protein sequence ID" value="KAF2031695.1"/>
    <property type="molecule type" value="Genomic_DNA"/>
</dbReference>
<evidence type="ECO:0000256" key="1">
    <source>
        <dbReference type="ARBA" id="ARBA00004123"/>
    </source>
</evidence>
<comment type="subcellular location">
    <subcellularLocation>
        <location evidence="2">Chromosome</location>
        <location evidence="2">Centromere</location>
    </subcellularLocation>
    <subcellularLocation>
        <location evidence="1">Nucleus</location>
    </subcellularLocation>
</comment>
<evidence type="ECO:0000313" key="8">
    <source>
        <dbReference type="Proteomes" id="UP000799777"/>
    </source>
</evidence>
<evidence type="ECO:0000256" key="5">
    <source>
        <dbReference type="ARBA" id="ARBA00023242"/>
    </source>
</evidence>
<keyword evidence="8" id="KW-1185">Reference proteome</keyword>
<accession>A0A9P4LNY4</accession>
<dbReference type="Proteomes" id="UP000799777">
    <property type="component" value="Unassembled WGS sequence"/>
</dbReference>
<keyword evidence="6" id="KW-0137">Centromere</keyword>
<name>A0A9P4LNY4_9PLEO</name>
<proteinExistence type="inferred from homology"/>
<sequence>MDGCLPWVTASRIPAKQRTVKVSSVVDAICRYALEDGLNEDSLRDIVQLASVKTNLDQTSITTLIKNLYPAQRVPGDVVTTIVGALGQGKGKPSPGTQDSLVKWLTIVHEVIEDPNVLSRLYGVLFGMLDMISISRTSLCHLLSLITRRKHVKPFRIQQLLELARGLGNEPVLQGLLRIFKDYYPDIILGRTSTSRKSFAPQPDAEWQTRISAILDASTAADETTANRYNGFKVSRRGPKRSKASAIPDVHTYHATEASVTLEGIDNADDFVEKLDRIEPPGQMVSFLTDPLLQKFVELQPAPIISTRIDLWLSICLEDLYRDEKLGSGDYSYLREILEGLLKHVQYTKTLHSITLDFLKAYLPIWNGSENIDTILSLLTYVPFDRWDDAYKAYFMPVEKGMATQAMIAYDKLIDMYTSLLQNQASAATALPDSRNLTEHQTFHNLVAHVSTLSMSLLLSLAPGTGHTLTSSILTFYEYLSTSSKPHFVPIMLPPMHLIYLVLQNASPTTFSRVCGIIGAYKAAFDTHPKPVKDYYPAHVTDALNWCLRDIYHLIWIARALITADQKALGLHCDTALRTTLNDYVGSLDREYAIGAAFGLSNNSWLSSMSASAWRALEEREISHEGFDRNTLRYHQGPVSQRSLDVLKRKGGVSMDWDGSKGYKVFVLEWMAQRGLGGVRELMFATVSELRTKA</sequence>
<dbReference type="InterPro" id="IPR012485">
    <property type="entry name" value="CENP-I"/>
</dbReference>
<organism evidence="7 8">
    <name type="scientific">Setomelanomma holmii</name>
    <dbReference type="NCBI Taxonomy" id="210430"/>
    <lineage>
        <taxon>Eukaryota</taxon>
        <taxon>Fungi</taxon>
        <taxon>Dikarya</taxon>
        <taxon>Ascomycota</taxon>
        <taxon>Pezizomycotina</taxon>
        <taxon>Dothideomycetes</taxon>
        <taxon>Pleosporomycetidae</taxon>
        <taxon>Pleosporales</taxon>
        <taxon>Pleosporineae</taxon>
        <taxon>Phaeosphaeriaceae</taxon>
        <taxon>Setomelanomma</taxon>
    </lineage>
</organism>